<dbReference type="SUPFAM" id="SSF52540">
    <property type="entry name" value="P-loop containing nucleoside triphosphate hydrolases"/>
    <property type="match status" value="1"/>
</dbReference>
<comment type="caution">
    <text evidence="9">The sequence shown here is derived from an EMBL/GenBank/DDBJ whole genome shotgun (WGS) entry which is preliminary data.</text>
</comment>
<dbReference type="InterPro" id="IPR039421">
    <property type="entry name" value="Type_1_exporter"/>
</dbReference>
<gene>
    <name evidence="9" type="ORF">EDC03_0266</name>
</gene>
<evidence type="ECO:0000259" key="8">
    <source>
        <dbReference type="PROSITE" id="PS50929"/>
    </source>
</evidence>
<dbReference type="PROSITE" id="PS50929">
    <property type="entry name" value="ABC_TM1F"/>
    <property type="match status" value="1"/>
</dbReference>
<protein>
    <submittedName>
        <fullName evidence="9">Putative ABC transport system ATP-binding protein</fullName>
    </submittedName>
</protein>
<evidence type="ECO:0000256" key="4">
    <source>
        <dbReference type="ARBA" id="ARBA00023136"/>
    </source>
</evidence>
<feature type="transmembrane region" description="Helical" evidence="6">
    <location>
        <begin position="59"/>
        <end position="77"/>
    </location>
</feature>
<feature type="transmembrane region" description="Helical" evidence="6">
    <location>
        <begin position="162"/>
        <end position="182"/>
    </location>
</feature>
<proteinExistence type="predicted"/>
<dbReference type="InterPro" id="IPR003439">
    <property type="entry name" value="ABC_transporter-like_ATP-bd"/>
</dbReference>
<dbReference type="InterPro" id="IPR011527">
    <property type="entry name" value="ABC1_TM_dom"/>
</dbReference>
<accession>A0A3N1HT30</accession>
<evidence type="ECO:0000256" key="1">
    <source>
        <dbReference type="ARBA" id="ARBA00004651"/>
    </source>
</evidence>
<feature type="transmembrane region" description="Helical" evidence="6">
    <location>
        <begin position="245"/>
        <end position="268"/>
    </location>
</feature>
<feature type="region of interest" description="Disordered" evidence="5">
    <location>
        <begin position="522"/>
        <end position="541"/>
    </location>
</feature>
<name>A0A3N1HT30_9ACTN</name>
<reference evidence="9 10" key="1">
    <citation type="journal article" date="2015" name="Stand. Genomic Sci.">
        <title>Genomic Encyclopedia of Bacterial and Archaeal Type Strains, Phase III: the genomes of soil and plant-associated and newly described type strains.</title>
        <authorList>
            <person name="Whitman W.B."/>
            <person name="Woyke T."/>
            <person name="Klenk H.P."/>
            <person name="Zhou Y."/>
            <person name="Lilburn T.G."/>
            <person name="Beck B.J."/>
            <person name="De Vos P."/>
            <person name="Vandamme P."/>
            <person name="Eisen J.A."/>
            <person name="Garrity G."/>
            <person name="Hugenholtz P."/>
            <person name="Kyrpides N.C."/>
        </authorList>
    </citation>
    <scope>NUCLEOTIDE SEQUENCE [LARGE SCALE GENOMIC DNA]</scope>
    <source>
        <strain evidence="9 10">CECT 7306</strain>
    </source>
</reference>
<keyword evidence="3 6" id="KW-1133">Transmembrane helix</keyword>
<dbReference type="SUPFAM" id="SSF90123">
    <property type="entry name" value="ABC transporter transmembrane region"/>
    <property type="match status" value="1"/>
</dbReference>
<evidence type="ECO:0000313" key="10">
    <source>
        <dbReference type="Proteomes" id="UP000276232"/>
    </source>
</evidence>
<dbReference type="InterPro" id="IPR017871">
    <property type="entry name" value="ABC_transporter-like_CS"/>
</dbReference>
<dbReference type="GO" id="GO:0005524">
    <property type="term" value="F:ATP binding"/>
    <property type="evidence" value="ECO:0007669"/>
    <property type="project" value="UniProtKB-KW"/>
</dbReference>
<keyword evidence="2 6" id="KW-0812">Transmembrane</keyword>
<dbReference type="EMBL" id="RJKN01000001">
    <property type="protein sequence ID" value="ROP45661.1"/>
    <property type="molecule type" value="Genomic_DNA"/>
</dbReference>
<keyword evidence="9" id="KW-0547">Nucleotide-binding</keyword>
<dbReference type="InParanoid" id="A0A3N1HT30"/>
<feature type="domain" description="ABC transporter" evidence="7">
    <location>
        <begin position="329"/>
        <end position="588"/>
    </location>
</feature>
<keyword evidence="10" id="KW-1185">Reference proteome</keyword>
<sequence length="588" mass="59336">MPPGTTADGLLRLVVRRQRRRVLVGSVLLGVWALCEVLVPVVAGWAIDTAVLTGDVGALVRAVVVVAVLFTVLMLSYRTGIRPLLAAQEHEGHALRVAVARRALDPHGARGRRPDGAVLSVASSDTQRTAEALDVALLVSSAVVSLVAVAVVLLGIHVPLALAVLVLAPLVSLALQLLAPLVTRRAAAQQEAVAVTSGLATDLVRGLRVVRGLGAQGAAAERYRRSSGDALAASLRSADADGAQLGVTTLVSGLFLAGVATAAGLLAVDGQMTVGQLVVVVGLAQHLSQPVRLVGLAVQRLAGARASAARVADYLAEPPVSEPGGRAPSGSPHLVVRGLRGQGLDGLDLDVAPGELVAVVTPDPAGAATLLDVLAGRVPPPAVGDAVRLGGAPLSELDADLVRAVVHVEPHATALFEGTLEDALVRDVAGAASAGTAVDGTGARRPTVQGALAAAAADEVVGLDPRGLGRPLHDGGTGLSGGQRQRVGLARALRADPPLLVLHDPTTAVDAVTEQAVARGLRDLRHGPAAGPDDGGDRPARSTLVLTASPALLAVADRVVLVAGGRSALVGSHADLARHPAYREAVLS</sequence>
<comment type="subcellular location">
    <subcellularLocation>
        <location evidence="1">Cell membrane</location>
        <topology evidence="1">Multi-pass membrane protein</topology>
    </subcellularLocation>
</comment>
<dbReference type="GO" id="GO:0016887">
    <property type="term" value="F:ATP hydrolysis activity"/>
    <property type="evidence" value="ECO:0007669"/>
    <property type="project" value="InterPro"/>
</dbReference>
<dbReference type="AlphaFoldDB" id="A0A3N1HT30"/>
<evidence type="ECO:0000256" key="3">
    <source>
        <dbReference type="ARBA" id="ARBA00022989"/>
    </source>
</evidence>
<dbReference type="RefSeq" id="WP_199719840.1">
    <property type="nucleotide sequence ID" value="NZ_RJKN01000001.1"/>
</dbReference>
<dbReference type="PANTHER" id="PTHR43394">
    <property type="entry name" value="ATP-DEPENDENT PERMEASE MDL1, MITOCHONDRIAL"/>
    <property type="match status" value="1"/>
</dbReference>
<evidence type="ECO:0000256" key="6">
    <source>
        <dbReference type="SAM" id="Phobius"/>
    </source>
</evidence>
<dbReference type="GO" id="GO:0015421">
    <property type="term" value="F:ABC-type oligopeptide transporter activity"/>
    <property type="evidence" value="ECO:0007669"/>
    <property type="project" value="TreeGrafter"/>
</dbReference>
<evidence type="ECO:0000259" key="7">
    <source>
        <dbReference type="PROSITE" id="PS50893"/>
    </source>
</evidence>
<feature type="transmembrane region" description="Helical" evidence="6">
    <location>
        <begin position="22"/>
        <end position="47"/>
    </location>
</feature>
<dbReference type="InterPro" id="IPR027417">
    <property type="entry name" value="P-loop_NTPase"/>
</dbReference>
<dbReference type="InterPro" id="IPR036640">
    <property type="entry name" value="ABC1_TM_sf"/>
</dbReference>
<dbReference type="PANTHER" id="PTHR43394:SF1">
    <property type="entry name" value="ATP-BINDING CASSETTE SUB-FAMILY B MEMBER 10, MITOCHONDRIAL"/>
    <property type="match status" value="1"/>
</dbReference>
<dbReference type="PROSITE" id="PS50893">
    <property type="entry name" value="ABC_TRANSPORTER_2"/>
    <property type="match status" value="1"/>
</dbReference>
<dbReference type="Pfam" id="PF00664">
    <property type="entry name" value="ABC_membrane"/>
    <property type="match status" value="1"/>
</dbReference>
<dbReference type="Gene3D" id="1.20.1560.10">
    <property type="entry name" value="ABC transporter type 1, transmembrane domain"/>
    <property type="match status" value="1"/>
</dbReference>
<dbReference type="Proteomes" id="UP000276232">
    <property type="component" value="Unassembled WGS sequence"/>
</dbReference>
<feature type="domain" description="ABC transmembrane type-1" evidence="8">
    <location>
        <begin position="23"/>
        <end position="303"/>
    </location>
</feature>
<keyword evidence="4 6" id="KW-0472">Membrane</keyword>
<evidence type="ECO:0000256" key="2">
    <source>
        <dbReference type="ARBA" id="ARBA00022692"/>
    </source>
</evidence>
<dbReference type="PROSITE" id="PS00211">
    <property type="entry name" value="ABC_TRANSPORTER_1"/>
    <property type="match status" value="1"/>
</dbReference>
<dbReference type="Gene3D" id="3.40.50.300">
    <property type="entry name" value="P-loop containing nucleotide triphosphate hydrolases"/>
    <property type="match status" value="1"/>
</dbReference>
<evidence type="ECO:0000256" key="5">
    <source>
        <dbReference type="SAM" id="MobiDB-lite"/>
    </source>
</evidence>
<feature type="transmembrane region" description="Helical" evidence="6">
    <location>
        <begin position="135"/>
        <end position="156"/>
    </location>
</feature>
<dbReference type="Pfam" id="PF00005">
    <property type="entry name" value="ABC_tran"/>
    <property type="match status" value="1"/>
</dbReference>
<organism evidence="9 10">
    <name type="scientific">Pseudokineococcus lusitanus</name>
    <dbReference type="NCBI Taxonomy" id="763993"/>
    <lineage>
        <taxon>Bacteria</taxon>
        <taxon>Bacillati</taxon>
        <taxon>Actinomycetota</taxon>
        <taxon>Actinomycetes</taxon>
        <taxon>Kineosporiales</taxon>
        <taxon>Kineosporiaceae</taxon>
        <taxon>Pseudokineococcus</taxon>
    </lineage>
</organism>
<dbReference type="GO" id="GO:0005886">
    <property type="term" value="C:plasma membrane"/>
    <property type="evidence" value="ECO:0007669"/>
    <property type="project" value="UniProtKB-SubCell"/>
</dbReference>
<evidence type="ECO:0000313" key="9">
    <source>
        <dbReference type="EMBL" id="ROP45661.1"/>
    </source>
</evidence>
<keyword evidence="9" id="KW-0067">ATP-binding</keyword>